<evidence type="ECO:0000313" key="5">
    <source>
        <dbReference type="EMBL" id="NMM46162.1"/>
    </source>
</evidence>
<feature type="binding site" evidence="2">
    <location>
        <begin position="58"/>
        <end position="59"/>
    </location>
    <ligand>
        <name>substrate</name>
    </ligand>
</feature>
<dbReference type="NCBIfam" id="TIGR00160">
    <property type="entry name" value="MGSA"/>
    <property type="match status" value="1"/>
</dbReference>
<dbReference type="CDD" id="cd01422">
    <property type="entry name" value="MGS"/>
    <property type="match status" value="1"/>
</dbReference>
<feature type="binding site" evidence="2">
    <location>
        <position position="91"/>
    </location>
    <ligand>
        <name>substrate</name>
    </ligand>
</feature>
<dbReference type="HAMAP" id="MF_00549">
    <property type="entry name" value="Methylglyoxal_synth"/>
    <property type="match status" value="1"/>
</dbReference>
<keyword evidence="6" id="KW-1185">Reference proteome</keyword>
<proteinExistence type="inferred from homology"/>
<evidence type="ECO:0000313" key="6">
    <source>
        <dbReference type="Proteomes" id="UP000539372"/>
    </source>
</evidence>
<comment type="catalytic activity">
    <reaction evidence="2">
        <text>dihydroxyacetone phosphate = methylglyoxal + phosphate</text>
        <dbReference type="Rhea" id="RHEA:17937"/>
        <dbReference type="ChEBI" id="CHEBI:17158"/>
        <dbReference type="ChEBI" id="CHEBI:43474"/>
        <dbReference type="ChEBI" id="CHEBI:57642"/>
        <dbReference type="EC" id="4.2.3.3"/>
    </reaction>
</comment>
<feature type="domain" description="MGS-like" evidence="4">
    <location>
        <begin position="1"/>
        <end position="137"/>
    </location>
</feature>
<feature type="binding site" evidence="2">
    <location>
        <position position="12"/>
    </location>
    <ligand>
        <name>substrate</name>
    </ligand>
</feature>
<dbReference type="InterPro" id="IPR004363">
    <property type="entry name" value="Methylgl_synth"/>
</dbReference>
<dbReference type="GO" id="GO:0008929">
    <property type="term" value="F:methylglyoxal synthase activity"/>
    <property type="evidence" value="ECO:0007669"/>
    <property type="project" value="UniProtKB-UniRule"/>
</dbReference>
<evidence type="ECO:0000256" key="3">
    <source>
        <dbReference type="PIRSR" id="PIRSR006614-1"/>
    </source>
</evidence>
<evidence type="ECO:0000256" key="1">
    <source>
        <dbReference type="ARBA" id="ARBA00006287"/>
    </source>
</evidence>
<dbReference type="Gene3D" id="3.40.50.1380">
    <property type="entry name" value="Methylglyoxal synthase-like domain"/>
    <property type="match status" value="1"/>
</dbReference>
<organism evidence="5 6">
    <name type="scientific">Pacificispira spongiicola</name>
    <dbReference type="NCBI Taxonomy" id="2729598"/>
    <lineage>
        <taxon>Bacteria</taxon>
        <taxon>Pseudomonadati</taxon>
        <taxon>Pseudomonadota</taxon>
        <taxon>Alphaproteobacteria</taxon>
        <taxon>Rhodospirillales</taxon>
        <taxon>Rhodospirillaceae</taxon>
        <taxon>Pacificispira</taxon>
    </lineage>
</organism>
<feature type="binding site" evidence="2">
    <location>
        <position position="16"/>
    </location>
    <ligand>
        <name>substrate</name>
    </ligand>
</feature>
<protein>
    <recommendedName>
        <fullName evidence="2">Methylglyoxal synthase</fullName>
        <shortName evidence="2">MGS</shortName>
        <ecNumber evidence="2">4.2.3.3</ecNumber>
    </recommendedName>
</protein>
<feature type="binding site" evidence="2">
    <location>
        <begin position="38"/>
        <end position="41"/>
    </location>
    <ligand>
        <name>substrate</name>
    </ligand>
</feature>
<dbReference type="PROSITE" id="PS01335">
    <property type="entry name" value="METHYLGLYOXAL_SYNTH"/>
    <property type="match status" value="1"/>
</dbReference>
<dbReference type="SMART" id="SM00851">
    <property type="entry name" value="MGS"/>
    <property type="match status" value="1"/>
</dbReference>
<dbReference type="AlphaFoldDB" id="A0A7Y0HHR7"/>
<dbReference type="RefSeq" id="WP_169626541.1">
    <property type="nucleotide sequence ID" value="NZ_JABBNT010000005.1"/>
</dbReference>
<dbReference type="SUPFAM" id="SSF52335">
    <property type="entry name" value="Methylglyoxal synthase-like"/>
    <property type="match status" value="1"/>
</dbReference>
<gene>
    <name evidence="2" type="primary">mgsA</name>
    <name evidence="5" type="ORF">HH303_16845</name>
</gene>
<feature type="active site" description="Proton donor/acceptor" evidence="2 3">
    <location>
        <position position="64"/>
    </location>
</feature>
<dbReference type="EC" id="4.2.3.3" evidence="2"/>
<dbReference type="InterPro" id="IPR011607">
    <property type="entry name" value="MGS-like_dom"/>
</dbReference>
<dbReference type="PIRSF" id="PIRSF006614">
    <property type="entry name" value="Methylglyox_syn"/>
    <property type="match status" value="1"/>
</dbReference>
<dbReference type="PANTHER" id="PTHR30492">
    <property type="entry name" value="METHYLGLYOXAL SYNTHASE"/>
    <property type="match status" value="1"/>
</dbReference>
<accession>A0A7Y0HHR7</accession>
<evidence type="ECO:0000256" key="2">
    <source>
        <dbReference type="HAMAP-Rule" id="MF_00549"/>
    </source>
</evidence>
<dbReference type="InterPro" id="IPR018148">
    <property type="entry name" value="Methylglyoxal_synth_AS"/>
</dbReference>
<dbReference type="EMBL" id="JABBNT010000005">
    <property type="protein sequence ID" value="NMM46162.1"/>
    <property type="molecule type" value="Genomic_DNA"/>
</dbReference>
<dbReference type="InterPro" id="IPR036914">
    <property type="entry name" value="MGS-like_dom_sf"/>
</dbReference>
<comment type="similarity">
    <text evidence="1 2">Belongs to the methylglyoxal synthase family.</text>
</comment>
<comment type="function">
    <text evidence="2">Catalyzes the formation of methylglyoxal from dihydroxyacetone phosphate.</text>
</comment>
<dbReference type="PROSITE" id="PS51855">
    <property type="entry name" value="MGS"/>
    <property type="match status" value="1"/>
</dbReference>
<evidence type="ECO:0000259" key="4">
    <source>
        <dbReference type="PROSITE" id="PS51855"/>
    </source>
</evidence>
<dbReference type="NCBIfam" id="NF003559">
    <property type="entry name" value="PRK05234.1"/>
    <property type="match status" value="1"/>
</dbReference>
<dbReference type="GO" id="GO:0019242">
    <property type="term" value="P:methylglyoxal biosynthetic process"/>
    <property type="evidence" value="ECO:0007669"/>
    <property type="project" value="UniProtKB-UniRule"/>
</dbReference>
<sequence>MTERKTIGLVAHDGCKPDLVAWAKERREILARHDLVGTGTTGSAVREATGLDVECLKSGPLGGDAQLGARIAEGKLDILIFFTDSLSSMPHDVDVKALIRLAALYNTVFACNRVTADFVIDSPRLNAPIMRSEPVKR</sequence>
<reference evidence="5 6" key="1">
    <citation type="submission" date="2020-04" db="EMBL/GenBank/DDBJ databases">
        <title>Rhodospirillaceae bacterium KN72 isolated from deep sea.</title>
        <authorList>
            <person name="Zhang D.-C."/>
        </authorList>
    </citation>
    <scope>NUCLEOTIDE SEQUENCE [LARGE SCALE GENOMIC DNA]</scope>
    <source>
        <strain evidence="5 6">KN72</strain>
    </source>
</reference>
<dbReference type="Pfam" id="PF02142">
    <property type="entry name" value="MGS"/>
    <property type="match status" value="1"/>
</dbReference>
<dbReference type="PANTHER" id="PTHR30492:SF0">
    <property type="entry name" value="METHYLGLYOXAL SYNTHASE"/>
    <property type="match status" value="1"/>
</dbReference>
<comment type="caution">
    <text evidence="5">The sequence shown here is derived from an EMBL/GenBank/DDBJ whole genome shotgun (WGS) entry which is preliminary data.</text>
</comment>
<dbReference type="Proteomes" id="UP000539372">
    <property type="component" value="Unassembled WGS sequence"/>
</dbReference>
<keyword evidence="2 5" id="KW-0456">Lyase</keyword>
<dbReference type="GO" id="GO:0005829">
    <property type="term" value="C:cytosol"/>
    <property type="evidence" value="ECO:0007669"/>
    <property type="project" value="TreeGrafter"/>
</dbReference>
<name>A0A7Y0HHR7_9PROT</name>